<dbReference type="PANTHER" id="PTHR10971">
    <property type="entry name" value="MRNA EXPORT FACTOR AND BUB3"/>
    <property type="match status" value="1"/>
</dbReference>
<proteinExistence type="predicted"/>
<reference evidence="4 5" key="1">
    <citation type="submission" date="2009-11" db="EMBL/GenBank/DDBJ databases">
        <title>Annotation of Allomyces macrogynus ATCC 38327.</title>
        <authorList>
            <consortium name="The Broad Institute Genome Sequencing Platform"/>
            <person name="Russ C."/>
            <person name="Cuomo C."/>
            <person name="Burger G."/>
            <person name="Gray M.W."/>
            <person name="Holland P.W.H."/>
            <person name="King N."/>
            <person name="Lang F.B.F."/>
            <person name="Roger A.J."/>
            <person name="Ruiz-Trillo I."/>
            <person name="Young S.K."/>
            <person name="Zeng Q."/>
            <person name="Gargeya S."/>
            <person name="Fitzgerald M."/>
            <person name="Haas B."/>
            <person name="Abouelleil A."/>
            <person name="Alvarado L."/>
            <person name="Arachchi H.M."/>
            <person name="Berlin A."/>
            <person name="Chapman S.B."/>
            <person name="Gearin G."/>
            <person name="Goldberg J."/>
            <person name="Griggs A."/>
            <person name="Gujja S."/>
            <person name="Hansen M."/>
            <person name="Heiman D."/>
            <person name="Howarth C."/>
            <person name="Larimer J."/>
            <person name="Lui A."/>
            <person name="MacDonald P.J.P."/>
            <person name="McCowen C."/>
            <person name="Montmayeur A."/>
            <person name="Murphy C."/>
            <person name="Neiman D."/>
            <person name="Pearson M."/>
            <person name="Priest M."/>
            <person name="Roberts A."/>
            <person name="Saif S."/>
            <person name="Shea T."/>
            <person name="Sisk P."/>
            <person name="Stolte C."/>
            <person name="Sykes S."/>
            <person name="Wortman J."/>
            <person name="Nusbaum C."/>
            <person name="Birren B."/>
        </authorList>
    </citation>
    <scope>NUCLEOTIDE SEQUENCE [LARGE SCALE GENOMIC DNA]</scope>
    <source>
        <strain evidence="4 5">ATCC 38327</strain>
    </source>
</reference>
<dbReference type="eggNOG" id="ENOG502QRKB">
    <property type="taxonomic scope" value="Eukaryota"/>
</dbReference>
<accession>A0A0L0T980</accession>
<evidence type="ECO:0000256" key="1">
    <source>
        <dbReference type="ARBA" id="ARBA00022574"/>
    </source>
</evidence>
<dbReference type="InterPro" id="IPR036322">
    <property type="entry name" value="WD40_repeat_dom_sf"/>
</dbReference>
<dbReference type="OrthoDB" id="427795at2759"/>
<dbReference type="InterPro" id="IPR019775">
    <property type="entry name" value="WD40_repeat_CS"/>
</dbReference>
<organism evidence="4 5">
    <name type="scientific">Allomyces macrogynus (strain ATCC 38327)</name>
    <name type="common">Allomyces javanicus var. macrogynus</name>
    <dbReference type="NCBI Taxonomy" id="578462"/>
    <lineage>
        <taxon>Eukaryota</taxon>
        <taxon>Fungi</taxon>
        <taxon>Fungi incertae sedis</taxon>
        <taxon>Blastocladiomycota</taxon>
        <taxon>Blastocladiomycetes</taxon>
        <taxon>Blastocladiales</taxon>
        <taxon>Blastocladiaceae</taxon>
        <taxon>Allomyces</taxon>
    </lineage>
</organism>
<dbReference type="SUPFAM" id="SSF50978">
    <property type="entry name" value="WD40 repeat-like"/>
    <property type="match status" value="1"/>
</dbReference>
<keyword evidence="1 3" id="KW-0853">WD repeat</keyword>
<dbReference type="STRING" id="578462.A0A0L0T980"/>
<evidence type="ECO:0000256" key="2">
    <source>
        <dbReference type="ARBA" id="ARBA00022737"/>
    </source>
</evidence>
<dbReference type="PROSITE" id="PS50082">
    <property type="entry name" value="WD_REPEATS_2"/>
    <property type="match status" value="1"/>
</dbReference>
<dbReference type="VEuPathDB" id="FungiDB:AMAG_15595"/>
<dbReference type="Pfam" id="PF00400">
    <property type="entry name" value="WD40"/>
    <property type="match status" value="1"/>
</dbReference>
<name>A0A0L0T980_ALLM3</name>
<gene>
    <name evidence="4" type="ORF">AMAG_15595</name>
</gene>
<dbReference type="InterPro" id="IPR015943">
    <property type="entry name" value="WD40/YVTN_repeat-like_dom_sf"/>
</dbReference>
<dbReference type="AlphaFoldDB" id="A0A0L0T980"/>
<feature type="repeat" description="WD" evidence="3">
    <location>
        <begin position="123"/>
        <end position="145"/>
    </location>
</feature>
<dbReference type="Proteomes" id="UP000054350">
    <property type="component" value="Unassembled WGS sequence"/>
</dbReference>
<evidence type="ECO:0008006" key="6">
    <source>
        <dbReference type="Google" id="ProtNLM"/>
    </source>
</evidence>
<feature type="non-terminal residue" evidence="4">
    <location>
        <position position="343"/>
    </location>
</feature>
<keyword evidence="5" id="KW-1185">Reference proteome</keyword>
<dbReference type="SMART" id="SM00320">
    <property type="entry name" value="WD40"/>
    <property type="match status" value="3"/>
</dbReference>
<dbReference type="EMBL" id="GG745371">
    <property type="protein sequence ID" value="KNE71363.1"/>
    <property type="molecule type" value="Genomic_DNA"/>
</dbReference>
<evidence type="ECO:0000313" key="5">
    <source>
        <dbReference type="Proteomes" id="UP000054350"/>
    </source>
</evidence>
<dbReference type="PROSITE" id="PS00678">
    <property type="entry name" value="WD_REPEATS_1"/>
    <property type="match status" value="1"/>
</dbReference>
<dbReference type="OMA" id="CLWKYNY"/>
<sequence length="343" mass="37966">MTLLDKPQIINHIAHQVQYTAHDVKWLPQSARFVVGGETTRGTGILQVYELERGSLKLVHETEKDKPFKCMSLGASALHRRHLATGNFDGTDVPVYRVKAHREIVNAIDGCAGQAINYGAPEIATAGRDGVVKIWDVRQKDAPVATIAPKTGDAARDCWTVAFGNSHNNDDRSVAAGYDNGDLKLFDLRAMALVWETNLKNGVCSVQFDRWDIPANKLVATTLEANVHVFDLRTQHPERGFASLREREADASTVWTVRHVPQNRDLFVTSSGKGTLSLYKYHYPKSRVAHDDENRAYGVMGQVELLNNATVADQPVASFDWSPDKQGLCAFTAFDQTVRVGIV</sequence>
<reference evidence="5" key="2">
    <citation type="submission" date="2009-11" db="EMBL/GenBank/DDBJ databases">
        <title>The Genome Sequence of Allomyces macrogynus strain ATCC 38327.</title>
        <authorList>
            <consortium name="The Broad Institute Genome Sequencing Platform"/>
            <person name="Russ C."/>
            <person name="Cuomo C."/>
            <person name="Shea T."/>
            <person name="Young S.K."/>
            <person name="Zeng Q."/>
            <person name="Koehrsen M."/>
            <person name="Haas B."/>
            <person name="Borodovsky M."/>
            <person name="Guigo R."/>
            <person name="Alvarado L."/>
            <person name="Berlin A."/>
            <person name="Borenstein D."/>
            <person name="Chen Z."/>
            <person name="Engels R."/>
            <person name="Freedman E."/>
            <person name="Gellesch M."/>
            <person name="Goldberg J."/>
            <person name="Griggs A."/>
            <person name="Gujja S."/>
            <person name="Heiman D."/>
            <person name="Hepburn T."/>
            <person name="Howarth C."/>
            <person name="Jen D."/>
            <person name="Larson L."/>
            <person name="Lewis B."/>
            <person name="Mehta T."/>
            <person name="Park D."/>
            <person name="Pearson M."/>
            <person name="Roberts A."/>
            <person name="Saif S."/>
            <person name="Shenoy N."/>
            <person name="Sisk P."/>
            <person name="Stolte C."/>
            <person name="Sykes S."/>
            <person name="Walk T."/>
            <person name="White J."/>
            <person name="Yandava C."/>
            <person name="Burger G."/>
            <person name="Gray M.W."/>
            <person name="Holland P.W.H."/>
            <person name="King N."/>
            <person name="Lang F.B.F."/>
            <person name="Roger A.J."/>
            <person name="Ruiz-Trillo I."/>
            <person name="Lander E."/>
            <person name="Nusbaum C."/>
        </authorList>
    </citation>
    <scope>NUCLEOTIDE SEQUENCE [LARGE SCALE GENOMIC DNA]</scope>
    <source>
        <strain evidence="5">ATCC 38327</strain>
    </source>
</reference>
<evidence type="ECO:0000313" key="4">
    <source>
        <dbReference type="EMBL" id="KNE71363.1"/>
    </source>
</evidence>
<dbReference type="Gene3D" id="2.130.10.10">
    <property type="entry name" value="YVTN repeat-like/Quinoprotein amine dehydrogenase"/>
    <property type="match status" value="1"/>
</dbReference>
<protein>
    <recommendedName>
        <fullName evidence="6">WD repeat-containing protein 92</fullName>
    </recommendedName>
</protein>
<dbReference type="InterPro" id="IPR001680">
    <property type="entry name" value="WD40_rpt"/>
</dbReference>
<evidence type="ECO:0000256" key="3">
    <source>
        <dbReference type="PROSITE-ProRule" id="PRU00221"/>
    </source>
</evidence>
<keyword evidence="2" id="KW-0677">Repeat</keyword>